<evidence type="ECO:0000313" key="8">
    <source>
        <dbReference type="Proteomes" id="UP001082899"/>
    </source>
</evidence>
<dbReference type="PANTHER" id="PTHR31760">
    <property type="entry name" value="S-ADENOSYL-L-METHIONINE-DEPENDENT METHYLTRANSFERASES SUPERFAMILY PROTEIN"/>
    <property type="match status" value="1"/>
</dbReference>
<keyword evidence="4 6" id="KW-0808">Transferase</keyword>
<evidence type="ECO:0000313" key="7">
    <source>
        <dbReference type="EMBL" id="MCY0389168.1"/>
    </source>
</evidence>
<evidence type="ECO:0000256" key="3">
    <source>
        <dbReference type="ARBA" id="ARBA00022603"/>
    </source>
</evidence>
<comment type="subcellular location">
    <subcellularLocation>
        <location evidence="6">Cytoplasm</location>
    </subcellularLocation>
</comment>
<evidence type="ECO:0000256" key="1">
    <source>
        <dbReference type="ARBA" id="ARBA00022490"/>
    </source>
</evidence>
<keyword evidence="1 6" id="KW-0963">Cytoplasm</keyword>
<dbReference type="GO" id="GO:0032259">
    <property type="term" value="P:methylation"/>
    <property type="evidence" value="ECO:0007669"/>
    <property type="project" value="UniProtKB-KW"/>
</dbReference>
<comment type="caution">
    <text evidence="6">Lacks conserved residue(s) required for the propagation of feature annotation.</text>
</comment>
<comment type="caution">
    <text evidence="7">The sequence shown here is derived from an EMBL/GenBank/DDBJ whole genome shotgun (WGS) entry which is preliminary data.</text>
</comment>
<accession>A0ABT3ZRJ4</accession>
<dbReference type="PANTHER" id="PTHR31760:SF0">
    <property type="entry name" value="S-ADENOSYL-L-METHIONINE-DEPENDENT METHYLTRANSFERASES SUPERFAMILY PROTEIN"/>
    <property type="match status" value="1"/>
</dbReference>
<dbReference type="EC" id="2.1.1.170" evidence="6"/>
<feature type="binding site" evidence="6">
    <location>
        <position position="89"/>
    </location>
    <ligand>
        <name>S-adenosyl-L-methionine</name>
        <dbReference type="ChEBI" id="CHEBI:59789"/>
    </ligand>
</feature>
<comment type="catalytic activity">
    <reaction evidence="6">
        <text>guanosine(527) in 16S rRNA + S-adenosyl-L-methionine = N(7)-methylguanosine(527) in 16S rRNA + S-adenosyl-L-homocysteine</text>
        <dbReference type="Rhea" id="RHEA:42732"/>
        <dbReference type="Rhea" id="RHEA-COMP:10209"/>
        <dbReference type="Rhea" id="RHEA-COMP:10210"/>
        <dbReference type="ChEBI" id="CHEBI:57856"/>
        <dbReference type="ChEBI" id="CHEBI:59789"/>
        <dbReference type="ChEBI" id="CHEBI:74269"/>
        <dbReference type="ChEBI" id="CHEBI:74480"/>
        <dbReference type="EC" id="2.1.1.170"/>
    </reaction>
</comment>
<name>A0ABT3ZRJ4_9BURK</name>
<dbReference type="PIRSF" id="PIRSF003078">
    <property type="entry name" value="GidB"/>
    <property type="match status" value="1"/>
</dbReference>
<feature type="binding site" evidence="6">
    <location>
        <position position="150"/>
    </location>
    <ligand>
        <name>S-adenosyl-L-methionine</name>
        <dbReference type="ChEBI" id="CHEBI:59789"/>
    </ligand>
</feature>
<comment type="similarity">
    <text evidence="6">Belongs to the methyltransferase superfamily. RNA methyltransferase RsmG family.</text>
</comment>
<dbReference type="SUPFAM" id="SSF53335">
    <property type="entry name" value="S-adenosyl-L-methionine-dependent methyltransferases"/>
    <property type="match status" value="1"/>
</dbReference>
<evidence type="ECO:0000256" key="5">
    <source>
        <dbReference type="ARBA" id="ARBA00022691"/>
    </source>
</evidence>
<dbReference type="InterPro" id="IPR003682">
    <property type="entry name" value="rRNA_ssu_MeTfrase_G"/>
</dbReference>
<dbReference type="InterPro" id="IPR029063">
    <property type="entry name" value="SAM-dependent_MTases_sf"/>
</dbReference>
<dbReference type="CDD" id="cd02440">
    <property type="entry name" value="AdoMet_MTases"/>
    <property type="match status" value="1"/>
</dbReference>
<organism evidence="7 8">
    <name type="scientific">Robbsia betulipollinis</name>
    <dbReference type="NCBI Taxonomy" id="2981849"/>
    <lineage>
        <taxon>Bacteria</taxon>
        <taxon>Pseudomonadati</taxon>
        <taxon>Pseudomonadota</taxon>
        <taxon>Betaproteobacteria</taxon>
        <taxon>Burkholderiales</taxon>
        <taxon>Burkholderiaceae</taxon>
        <taxon>Robbsia</taxon>
    </lineage>
</organism>
<comment type="function">
    <text evidence="6">Specifically methylates the N7 position of guanine in position 527 of 16S rRNA.</text>
</comment>
<evidence type="ECO:0000256" key="6">
    <source>
        <dbReference type="HAMAP-Rule" id="MF_00074"/>
    </source>
</evidence>
<dbReference type="Pfam" id="PF02527">
    <property type="entry name" value="GidB"/>
    <property type="match status" value="1"/>
</dbReference>
<dbReference type="GO" id="GO:0008168">
    <property type="term" value="F:methyltransferase activity"/>
    <property type="evidence" value="ECO:0007669"/>
    <property type="project" value="UniProtKB-KW"/>
</dbReference>
<dbReference type="NCBIfam" id="TIGR00138">
    <property type="entry name" value="rsmG_gidB"/>
    <property type="match status" value="1"/>
</dbReference>
<dbReference type="EMBL" id="JAPMXC010000010">
    <property type="protein sequence ID" value="MCY0389168.1"/>
    <property type="molecule type" value="Genomic_DNA"/>
</dbReference>
<keyword evidence="5 6" id="KW-0949">S-adenosyl-L-methionine</keyword>
<gene>
    <name evidence="6 7" type="primary">rsmG</name>
    <name evidence="7" type="ORF">OVY01_18645</name>
</gene>
<proteinExistence type="inferred from homology"/>
<dbReference type="HAMAP" id="MF_00074">
    <property type="entry name" value="16SrRNA_methyltr_G"/>
    <property type="match status" value="1"/>
</dbReference>
<keyword evidence="8" id="KW-1185">Reference proteome</keyword>
<dbReference type="Proteomes" id="UP001082899">
    <property type="component" value="Unassembled WGS sequence"/>
</dbReference>
<reference evidence="7" key="1">
    <citation type="submission" date="2022-11" db="EMBL/GenBank/DDBJ databases">
        <title>Robbsia betulipollinis sp. nov., isolated from pollen of birch (Betula pendula).</title>
        <authorList>
            <person name="Shi H."/>
            <person name="Ambika Manirajan B."/>
            <person name="Ratering S."/>
            <person name="Geissler-Plaum R."/>
            <person name="Schnell S."/>
        </authorList>
    </citation>
    <scope>NUCLEOTIDE SEQUENCE</scope>
    <source>
        <strain evidence="7">Bb-Pol-6</strain>
    </source>
</reference>
<dbReference type="RefSeq" id="WP_267849067.1">
    <property type="nucleotide sequence ID" value="NZ_JAPMXC010000010.1"/>
</dbReference>
<feature type="binding site" evidence="6">
    <location>
        <position position="84"/>
    </location>
    <ligand>
        <name>S-adenosyl-L-methionine</name>
        <dbReference type="ChEBI" id="CHEBI:59789"/>
    </ligand>
</feature>
<feature type="binding site" evidence="6">
    <location>
        <begin position="135"/>
        <end position="136"/>
    </location>
    <ligand>
        <name>S-adenosyl-L-methionine</name>
        <dbReference type="ChEBI" id="CHEBI:59789"/>
    </ligand>
</feature>
<evidence type="ECO:0000256" key="4">
    <source>
        <dbReference type="ARBA" id="ARBA00022679"/>
    </source>
</evidence>
<dbReference type="Gene3D" id="3.40.50.150">
    <property type="entry name" value="Vaccinia Virus protein VP39"/>
    <property type="match status" value="1"/>
</dbReference>
<keyword evidence="2 6" id="KW-0698">rRNA processing</keyword>
<protein>
    <recommendedName>
        <fullName evidence="6">Ribosomal RNA small subunit methyltransferase G</fullName>
        <ecNumber evidence="6">2.1.1.170</ecNumber>
    </recommendedName>
    <alternativeName>
        <fullName evidence="6">16S rRNA 7-methylguanosine methyltransferase</fullName>
        <shortName evidence="6">16S rRNA m7G methyltransferase</shortName>
    </alternativeName>
</protein>
<evidence type="ECO:0000256" key="2">
    <source>
        <dbReference type="ARBA" id="ARBA00022552"/>
    </source>
</evidence>
<keyword evidence="3 6" id="KW-0489">Methyltransferase</keyword>
<sequence>MSRFDETVFAARLTEDAAALDIALAEDQACRLVAYLGLLNKWNGVYNLTAIRDPEQMRVQHLLDSLAILPHLDVRGVRSVIDVGTGGGLPGVVLAIMRPQWRIMLNDIVHKKTAFLTQAKGALRLDNVSIHTGRVEALRDPAGYDAVVSRAFADLSEFVALGRHLVSPTGAIFAMKGQQPDDEIGRLPDDTRVDGVVALRVPRLDAARHLVMVEVAPRPKASQE</sequence>